<dbReference type="AlphaFoldDB" id="A0A239LWC9"/>
<gene>
    <name evidence="1" type="ORF">SAMN05216276_103582</name>
</gene>
<accession>A0A239LWC9</accession>
<dbReference type="EMBL" id="FZOD01000035">
    <property type="protein sequence ID" value="SNT34580.1"/>
    <property type="molecule type" value="Genomic_DNA"/>
</dbReference>
<evidence type="ECO:0000313" key="1">
    <source>
        <dbReference type="EMBL" id="SNT34580.1"/>
    </source>
</evidence>
<proteinExistence type="predicted"/>
<evidence type="ECO:0000313" key="2">
    <source>
        <dbReference type="Proteomes" id="UP000198282"/>
    </source>
</evidence>
<protein>
    <submittedName>
        <fullName evidence="1">Uncharacterized protein</fullName>
    </submittedName>
</protein>
<dbReference type="Proteomes" id="UP000198282">
    <property type="component" value="Unassembled WGS sequence"/>
</dbReference>
<organism evidence="1 2">
    <name type="scientific">Streptosporangium subroseum</name>
    <dbReference type="NCBI Taxonomy" id="106412"/>
    <lineage>
        <taxon>Bacteria</taxon>
        <taxon>Bacillati</taxon>
        <taxon>Actinomycetota</taxon>
        <taxon>Actinomycetes</taxon>
        <taxon>Streptosporangiales</taxon>
        <taxon>Streptosporangiaceae</taxon>
        <taxon>Streptosporangium</taxon>
    </lineage>
</organism>
<name>A0A239LWC9_9ACTN</name>
<sequence length="31" mass="3290">MCTGRLARDYRAAIRLPATLIRIGTDSIGAG</sequence>
<reference evidence="1 2" key="1">
    <citation type="submission" date="2017-06" db="EMBL/GenBank/DDBJ databases">
        <authorList>
            <person name="Kim H.J."/>
            <person name="Triplett B.A."/>
        </authorList>
    </citation>
    <scope>NUCLEOTIDE SEQUENCE [LARGE SCALE GENOMIC DNA]</scope>
    <source>
        <strain evidence="1 2">CGMCC 4.2132</strain>
    </source>
</reference>
<keyword evidence="2" id="KW-1185">Reference proteome</keyword>